<dbReference type="GO" id="GO:0070072">
    <property type="term" value="P:vacuolar proton-transporting V-type ATPase complex assembly"/>
    <property type="evidence" value="ECO:0007669"/>
    <property type="project" value="InterPro"/>
</dbReference>
<evidence type="ECO:0000313" key="4">
    <source>
        <dbReference type="EMBL" id="KAG5925111.1"/>
    </source>
</evidence>
<dbReference type="GO" id="GO:1990871">
    <property type="term" value="C:Vma12-Vma22 assembly complex"/>
    <property type="evidence" value="ECO:0007669"/>
    <property type="project" value="TreeGrafter"/>
</dbReference>
<dbReference type="EMBL" id="SRPY01000395">
    <property type="protein sequence ID" value="KAG5925111.1"/>
    <property type="molecule type" value="Genomic_DNA"/>
</dbReference>
<feature type="compositionally biased region" description="Basic and acidic residues" evidence="3">
    <location>
        <begin position="143"/>
        <end position="163"/>
    </location>
</feature>
<feature type="compositionally biased region" description="Basic and acidic residues" evidence="3">
    <location>
        <begin position="117"/>
        <end position="134"/>
    </location>
</feature>
<dbReference type="Proteomes" id="UP000811619">
    <property type="component" value="Unassembled WGS sequence"/>
</dbReference>
<feature type="compositionally biased region" description="Acidic residues" evidence="3">
    <location>
        <begin position="94"/>
        <end position="116"/>
    </location>
</feature>
<reference evidence="4" key="1">
    <citation type="journal article" date="2020" name="bioRxiv">
        <title>Whole genome comparisons of ergot fungi reveals the divergence and evolution of species within the genus Claviceps are the result of varying mechanisms driving genome evolution and host range expansion.</title>
        <authorList>
            <person name="Wyka S.A."/>
            <person name="Mondo S.J."/>
            <person name="Liu M."/>
            <person name="Dettman J."/>
            <person name="Nalam V."/>
            <person name="Broders K.D."/>
        </authorList>
    </citation>
    <scope>NUCLEOTIDE SEQUENCE</scope>
    <source>
        <strain evidence="4">CCC 489</strain>
    </source>
</reference>
<dbReference type="AlphaFoldDB" id="A0A8K0JBA2"/>
<keyword evidence="2" id="KW-0175">Coiled coil</keyword>
<proteinExistence type="predicted"/>
<dbReference type="GO" id="GO:0051082">
    <property type="term" value="F:unfolded protein binding"/>
    <property type="evidence" value="ECO:0007669"/>
    <property type="project" value="TreeGrafter"/>
</dbReference>
<feature type="coiled-coil region" evidence="2">
    <location>
        <begin position="192"/>
        <end position="219"/>
    </location>
</feature>
<dbReference type="OrthoDB" id="408631at2759"/>
<comment type="caution">
    <text evidence="4">The sequence shown here is derived from an EMBL/GenBank/DDBJ whole genome shotgun (WGS) entry which is preliminary data.</text>
</comment>
<gene>
    <name evidence="4" type="ORF">E4U42_004477</name>
</gene>
<feature type="region of interest" description="Disordered" evidence="3">
    <location>
        <begin position="85"/>
        <end position="163"/>
    </location>
</feature>
<keyword evidence="5" id="KW-1185">Reference proteome</keyword>
<evidence type="ECO:0000256" key="3">
    <source>
        <dbReference type="SAM" id="MobiDB-lite"/>
    </source>
</evidence>
<dbReference type="Pfam" id="PF21730">
    <property type="entry name" value="Vma22_CCDC115"/>
    <property type="match status" value="1"/>
</dbReference>
<accession>A0A8K0JBA2</accession>
<dbReference type="InterPro" id="IPR040357">
    <property type="entry name" value="Vma22/CCDC115"/>
</dbReference>
<evidence type="ECO:0000256" key="1">
    <source>
        <dbReference type="ARBA" id="ARBA00093634"/>
    </source>
</evidence>
<name>A0A8K0JBA2_9HYPO</name>
<dbReference type="PANTHER" id="PTHR31996">
    <property type="entry name" value="COILED-COIL DOMAIN-CONTAINING PROTEIN 115"/>
    <property type="match status" value="1"/>
</dbReference>
<sequence length="222" mass="25657">MALDDQIQVQRHIDGLLERHLALLDRYTDLRGRLSRLHASAMQDIARANFEAQRGRRFGRDQYDGRMRASRRVVVGREPGGFCVVRVVGRDDDERGDEEDGDEGEEEEEEEEEEEDGREKRDGRKVDDETKEERKDDDDTADDETRNEKTKHDDTPKHNHDPLRWFGILAPPPLRSAQAHAVEAVEHVIPQLVSVAAEMQHLEIEVRRARKRRDKGRSKGPV</sequence>
<evidence type="ECO:0000313" key="5">
    <source>
        <dbReference type="Proteomes" id="UP000811619"/>
    </source>
</evidence>
<protein>
    <recommendedName>
        <fullName evidence="1">Vacuolar ATPase assembly protein VMA22</fullName>
    </recommendedName>
</protein>
<evidence type="ECO:0000256" key="2">
    <source>
        <dbReference type="SAM" id="Coils"/>
    </source>
</evidence>
<dbReference type="PANTHER" id="PTHR31996:SF2">
    <property type="entry name" value="COILED-COIL DOMAIN-CONTAINING PROTEIN 115"/>
    <property type="match status" value="1"/>
</dbReference>
<organism evidence="4 5">
    <name type="scientific">Claviceps africana</name>
    <dbReference type="NCBI Taxonomy" id="83212"/>
    <lineage>
        <taxon>Eukaryota</taxon>
        <taxon>Fungi</taxon>
        <taxon>Dikarya</taxon>
        <taxon>Ascomycota</taxon>
        <taxon>Pezizomycotina</taxon>
        <taxon>Sordariomycetes</taxon>
        <taxon>Hypocreomycetidae</taxon>
        <taxon>Hypocreales</taxon>
        <taxon>Clavicipitaceae</taxon>
        <taxon>Claviceps</taxon>
    </lineage>
</organism>